<geneLocation type="plasmid" evidence="1 2">
    <name>AZO_p4</name>
</geneLocation>
<reference evidence="2" key="1">
    <citation type="journal article" date="2011" name="PLoS Genet.">
        <title>Azospirillum genomes reveal transition of bacteria from aquatic to terrestrial environments.</title>
        <authorList>
            <person name="Wisniewski-Dye F."/>
            <person name="Borziak K."/>
            <person name="Khalsa-Moyers G."/>
            <person name="Alexandre G."/>
            <person name="Sukharnikov L.O."/>
            <person name="Wuichet K."/>
            <person name="Hurst G.B."/>
            <person name="McDonald W.H."/>
            <person name="Robertson J.S."/>
            <person name="Barbe V."/>
            <person name="Calteau A."/>
            <person name="Rouy Z."/>
            <person name="Mangenot S."/>
            <person name="Prigent-Combaret C."/>
            <person name="Normand P."/>
            <person name="Boyer M."/>
            <person name="Siguier P."/>
            <person name="Dessaux Y."/>
            <person name="Elmerich C."/>
            <person name="Condemine G."/>
            <person name="Krishnen G."/>
            <person name="Kennedy I."/>
            <person name="Paterson A.H."/>
            <person name="Gonzalez V."/>
            <person name="Mavingui P."/>
            <person name="Zhulin I.B."/>
        </authorList>
    </citation>
    <scope>NUCLEOTIDE SEQUENCE [LARGE SCALE GENOMIC DNA]</scope>
    <source>
        <strain evidence="2">4B</strain>
    </source>
</reference>
<dbReference type="HOGENOM" id="CLU_695690_0_0_5"/>
<keyword evidence="1" id="KW-0614">Plasmid</keyword>
<dbReference type="OrthoDB" id="10016628at2"/>
<proteinExistence type="predicted"/>
<name>G7ZG67_AZOL4</name>
<dbReference type="EMBL" id="FQ311872">
    <property type="protein sequence ID" value="CBS90777.1"/>
    <property type="molecule type" value="Genomic_DNA"/>
</dbReference>
<evidence type="ECO:0000313" key="2">
    <source>
        <dbReference type="Proteomes" id="UP000005667"/>
    </source>
</evidence>
<accession>G7ZG67</accession>
<evidence type="ECO:0000313" key="1">
    <source>
        <dbReference type="EMBL" id="CBS90777.1"/>
    </source>
</evidence>
<organism evidence="1 2">
    <name type="scientific">Azospirillum lipoferum (strain 4B)</name>
    <dbReference type="NCBI Taxonomy" id="862719"/>
    <lineage>
        <taxon>Bacteria</taxon>
        <taxon>Pseudomonadati</taxon>
        <taxon>Pseudomonadota</taxon>
        <taxon>Alphaproteobacteria</taxon>
        <taxon>Rhodospirillales</taxon>
        <taxon>Azospirillaceae</taxon>
        <taxon>Azospirillum</taxon>
    </lineage>
</organism>
<dbReference type="KEGG" id="ali:AZOLI_p40393"/>
<sequence length="396" mass="44394">METCRFACHFFFRKSMKVTSNILSRLKDDQKHLLRDAFTLWYGSRTDLSRELETGRIETLSRLYQNDNAFVATRRTNEARLVKQLFVKTRRKNLLYGGRKAIGYTRYVQDFKAFVRMHYADVLEDVPNDLFHSSNVDHAVPLSWLLKPAGSDAKNLPVDHSSNTPAAYRDAVERGEVVEYVAIALCDEVSNKAWGSHLEKMFFRTQIRHSSLGVANFFTLCKLANLAPYAPSRSNETLDGFSDRILTALVQIGILTETDKAIAERSIFRTTSDSFGTAPESGINAVQELLLRFTGKPIPAPPPISGRELGYWEHPEMKSALHSVDCWLEGEGGKVDKAAIARELVKISRDSGRIDLKIAAFAMLAVGVKPNADDIAWLVRDGSLGYPMNPSSSLEE</sequence>
<gene>
    <name evidence="1" type="ordered locus">AZOLI_p40393</name>
</gene>
<dbReference type="AlphaFoldDB" id="G7ZG67"/>
<keyword evidence="2" id="KW-1185">Reference proteome</keyword>
<protein>
    <submittedName>
        <fullName evidence="1">Uncharacterized protein</fullName>
    </submittedName>
</protein>
<dbReference type="Proteomes" id="UP000005667">
    <property type="component" value="Plasmid AZO_p4"/>
</dbReference>